<dbReference type="SUPFAM" id="SSF54285">
    <property type="entry name" value="MoaD/ThiS"/>
    <property type="match status" value="1"/>
</dbReference>
<dbReference type="InterPro" id="IPR003749">
    <property type="entry name" value="ThiS/MoaD-like"/>
</dbReference>
<reference evidence="1 2" key="1">
    <citation type="journal article" date="2009" name="Appl. Environ. Microbiol.">
        <title>Metabolic versatility and indigenous origin of the archaeon Thermococcus sibiricus, isolated from a siberian oil reservoir, as revealed by genome analysis.</title>
        <authorList>
            <person name="Mardanov A.V."/>
            <person name="Ravin N.V."/>
            <person name="Svetlitchnyi V.A."/>
            <person name="Beletsky A.V."/>
            <person name="Miroshnichenko M.L."/>
            <person name="Bonch-Osmolovskaya E.A."/>
            <person name="Skryabin K.G."/>
        </authorList>
    </citation>
    <scope>NUCLEOTIDE SEQUENCE [LARGE SCALE GENOMIC DNA]</scope>
    <source>
        <strain evidence="2">DSM 12597 / MM 739</strain>
    </source>
</reference>
<dbReference type="NCBIfam" id="NF006231">
    <property type="entry name" value="PRK08364.1"/>
    <property type="match status" value="1"/>
</dbReference>
<dbReference type="EMBL" id="CP001463">
    <property type="protein sequence ID" value="ACS90482.1"/>
    <property type="molecule type" value="Genomic_DNA"/>
</dbReference>
<dbReference type="CDD" id="cd17506">
    <property type="entry name" value="Ubl_SAMP2_like"/>
    <property type="match status" value="1"/>
</dbReference>
<organism evidence="1 2">
    <name type="scientific">Thermococcus sibiricus (strain DSM 12597 / MM 739)</name>
    <dbReference type="NCBI Taxonomy" id="604354"/>
    <lineage>
        <taxon>Archaea</taxon>
        <taxon>Methanobacteriati</taxon>
        <taxon>Methanobacteriota</taxon>
        <taxon>Thermococci</taxon>
        <taxon>Thermococcales</taxon>
        <taxon>Thermococcaceae</taxon>
        <taxon>Thermococcus</taxon>
    </lineage>
</organism>
<proteinExistence type="predicted"/>
<dbReference type="AlphaFoldDB" id="C6A4D7"/>
<protein>
    <submittedName>
        <fullName evidence="1">Sulfur carrier protein ThiS</fullName>
    </submittedName>
</protein>
<name>C6A4D7_THESM</name>
<evidence type="ECO:0000313" key="2">
    <source>
        <dbReference type="Proteomes" id="UP000009079"/>
    </source>
</evidence>
<dbReference type="InterPro" id="IPR016155">
    <property type="entry name" value="Mopterin_synth/thiamin_S_b"/>
</dbReference>
<dbReference type="eggNOG" id="arCOG00535">
    <property type="taxonomic scope" value="Archaea"/>
</dbReference>
<dbReference type="STRING" id="604354.TSIB_1431"/>
<dbReference type="Gene3D" id="3.10.20.30">
    <property type="match status" value="1"/>
</dbReference>
<gene>
    <name evidence="1" type="ordered locus">TSIB_1431</name>
</gene>
<sequence length="75" mass="8299">MHSLLVMLMIKIKVIGRKIEKELEYQKGMKVKDILKAVGFNTESAIAKVNGKVALEDDPIKDNDYVEVIPVVSGG</sequence>
<dbReference type="Pfam" id="PF02597">
    <property type="entry name" value="ThiS"/>
    <property type="match status" value="1"/>
</dbReference>
<accession>C6A4D7</accession>
<dbReference type="InterPro" id="IPR012675">
    <property type="entry name" value="Beta-grasp_dom_sf"/>
</dbReference>
<dbReference type="Proteomes" id="UP000009079">
    <property type="component" value="Chromosome"/>
</dbReference>
<dbReference type="KEGG" id="tsi:TSIB_1431"/>
<keyword evidence="2" id="KW-1185">Reference proteome</keyword>
<evidence type="ECO:0000313" key="1">
    <source>
        <dbReference type="EMBL" id="ACS90482.1"/>
    </source>
</evidence>
<dbReference type="HOGENOM" id="CLU_114601_9_4_2"/>